<dbReference type="GO" id="GO:0006457">
    <property type="term" value="P:protein folding"/>
    <property type="evidence" value="ECO:0007669"/>
    <property type="project" value="InterPro"/>
</dbReference>
<evidence type="ECO:0000256" key="8">
    <source>
        <dbReference type="ARBA" id="ARBA00023136"/>
    </source>
</evidence>
<evidence type="ECO:0000256" key="10">
    <source>
        <dbReference type="ARBA" id="ARBA00023186"/>
    </source>
</evidence>
<feature type="transmembrane region" description="Helical" evidence="12">
    <location>
        <begin position="73"/>
        <end position="94"/>
    </location>
</feature>
<protein>
    <submittedName>
        <fullName evidence="13">Disulfide bond formation protein DsbB</fullName>
    </submittedName>
</protein>
<evidence type="ECO:0000256" key="11">
    <source>
        <dbReference type="ARBA" id="ARBA00023284"/>
    </source>
</evidence>
<dbReference type="Proteomes" id="UP000199695">
    <property type="component" value="Unassembled WGS sequence"/>
</dbReference>
<evidence type="ECO:0000256" key="3">
    <source>
        <dbReference type="ARBA" id="ARBA00022448"/>
    </source>
</evidence>
<feature type="transmembrane region" description="Helical" evidence="12">
    <location>
        <begin position="38"/>
        <end position="61"/>
    </location>
</feature>
<dbReference type="Gene3D" id="1.20.1550.10">
    <property type="entry name" value="DsbB-like"/>
    <property type="match status" value="1"/>
</dbReference>
<evidence type="ECO:0000256" key="1">
    <source>
        <dbReference type="ARBA" id="ARBA00004141"/>
    </source>
</evidence>
<dbReference type="NCBIfam" id="NF002849">
    <property type="entry name" value="PRK03113.1"/>
    <property type="match status" value="1"/>
</dbReference>
<dbReference type="OrthoDB" id="158402at2"/>
<dbReference type="PANTHER" id="PTHR43469:SF1">
    <property type="entry name" value="SPBETA PROPHAGE-DERIVED DISULFIDE BOND FORMATION PROTEIN B"/>
    <property type="match status" value="1"/>
</dbReference>
<evidence type="ECO:0000256" key="9">
    <source>
        <dbReference type="ARBA" id="ARBA00023157"/>
    </source>
</evidence>
<dbReference type="SUPFAM" id="SSF158442">
    <property type="entry name" value="DsbB-like"/>
    <property type="match status" value="1"/>
</dbReference>
<keyword evidence="8 12" id="KW-0472">Membrane</keyword>
<name>A0A1H8EPW2_9BACL</name>
<dbReference type="PIRSF" id="PIRSF036659">
    <property type="entry name" value="BdbC"/>
    <property type="match status" value="1"/>
</dbReference>
<keyword evidence="3" id="KW-0813">Transport</keyword>
<evidence type="ECO:0000313" key="14">
    <source>
        <dbReference type="Proteomes" id="UP000199695"/>
    </source>
</evidence>
<dbReference type="GO" id="GO:0015035">
    <property type="term" value="F:protein-disulfide reductase activity"/>
    <property type="evidence" value="ECO:0007669"/>
    <property type="project" value="InterPro"/>
</dbReference>
<keyword evidence="9" id="KW-1015">Disulfide bond</keyword>
<evidence type="ECO:0000256" key="5">
    <source>
        <dbReference type="ARBA" id="ARBA00022982"/>
    </source>
</evidence>
<keyword evidence="4 12" id="KW-0812">Transmembrane</keyword>
<keyword evidence="11" id="KW-0676">Redox-active center</keyword>
<reference evidence="13 14" key="1">
    <citation type="submission" date="2016-10" db="EMBL/GenBank/DDBJ databases">
        <authorList>
            <person name="de Groot N.N."/>
        </authorList>
    </citation>
    <scope>NUCLEOTIDE SEQUENCE [LARGE SCALE GENOMIC DNA]</scope>
    <source>
        <strain evidence="13 14">DSM 46701</strain>
    </source>
</reference>
<dbReference type="EMBL" id="FOCQ01000007">
    <property type="protein sequence ID" value="SEN21154.1"/>
    <property type="molecule type" value="Genomic_DNA"/>
</dbReference>
<dbReference type="InterPro" id="IPR003752">
    <property type="entry name" value="DiS_bond_form_DsbB/BdbC"/>
</dbReference>
<evidence type="ECO:0000256" key="4">
    <source>
        <dbReference type="ARBA" id="ARBA00022692"/>
    </source>
</evidence>
<dbReference type="STRING" id="1173111.SAMN05444955_10791"/>
<feature type="transmembrane region" description="Helical" evidence="12">
    <location>
        <begin position="114"/>
        <end position="138"/>
    </location>
</feature>
<dbReference type="HAMAP" id="MF_00287">
    <property type="entry name" value="BdbC"/>
    <property type="match status" value="1"/>
</dbReference>
<organism evidence="13 14">
    <name type="scientific">Lihuaxuella thermophila</name>
    <dbReference type="NCBI Taxonomy" id="1173111"/>
    <lineage>
        <taxon>Bacteria</taxon>
        <taxon>Bacillati</taxon>
        <taxon>Bacillota</taxon>
        <taxon>Bacilli</taxon>
        <taxon>Bacillales</taxon>
        <taxon>Thermoactinomycetaceae</taxon>
        <taxon>Lihuaxuella</taxon>
    </lineage>
</organism>
<dbReference type="Pfam" id="PF02600">
    <property type="entry name" value="DsbB"/>
    <property type="match status" value="1"/>
</dbReference>
<comment type="subcellular location">
    <subcellularLocation>
        <location evidence="1">Membrane</location>
        <topology evidence="1">Multi-pass membrane protein</topology>
    </subcellularLocation>
</comment>
<accession>A0A1H8EPW2</accession>
<evidence type="ECO:0000256" key="2">
    <source>
        <dbReference type="ARBA" id="ARBA00007602"/>
    </source>
</evidence>
<dbReference type="PANTHER" id="PTHR43469">
    <property type="entry name" value="DISULFIDE FORMATION PROTEIN-RELATED"/>
    <property type="match status" value="1"/>
</dbReference>
<keyword evidence="14" id="KW-1185">Reference proteome</keyword>
<keyword evidence="7" id="KW-0560">Oxidoreductase</keyword>
<gene>
    <name evidence="13" type="ORF">SAMN05444955_10791</name>
</gene>
<keyword evidence="10" id="KW-0143">Chaperone</keyword>
<dbReference type="InterPro" id="IPR012187">
    <property type="entry name" value="Disulphide_bond_form_BdbC"/>
</dbReference>
<evidence type="ECO:0000256" key="12">
    <source>
        <dbReference type="SAM" id="Phobius"/>
    </source>
</evidence>
<keyword evidence="6 12" id="KW-1133">Transmembrane helix</keyword>
<dbReference type="AlphaFoldDB" id="A0A1H8EPW2"/>
<proteinExistence type="inferred from homology"/>
<comment type="similarity">
    <text evidence="2">Belongs to the DsbB family. BdbC subfamily.</text>
</comment>
<evidence type="ECO:0000256" key="7">
    <source>
        <dbReference type="ARBA" id="ARBA00023002"/>
    </source>
</evidence>
<dbReference type="GO" id="GO:0016020">
    <property type="term" value="C:membrane"/>
    <property type="evidence" value="ECO:0007669"/>
    <property type="project" value="UniProtKB-SubCell"/>
</dbReference>
<keyword evidence="5" id="KW-0249">Electron transport</keyword>
<evidence type="ECO:0000256" key="6">
    <source>
        <dbReference type="ARBA" id="ARBA00022989"/>
    </source>
</evidence>
<evidence type="ECO:0000313" key="13">
    <source>
        <dbReference type="EMBL" id="SEN21154.1"/>
    </source>
</evidence>
<sequence>MNKNSSFIRAFQAYSLYFAWIVSLVATGGSLYFSEIAGYIPCTLCWFQRIFMYPLVFLLGIASYRDDRSIIPYIYPLTIVGGLISLYHVLLQNIPGLANISPCTVGVPCHLDYIHWFGFITIPVLALTAFILISLLLWSASKVQKD</sequence>
<feature type="transmembrane region" description="Helical" evidence="12">
    <location>
        <begin position="12"/>
        <end position="32"/>
    </location>
</feature>
<dbReference type="InterPro" id="IPR023380">
    <property type="entry name" value="DsbB-like_sf"/>
</dbReference>